<sequence length="56" mass="6360">MPDKEDIYHWSLTILPKHKHPSPKTKPMIFGTTFHARELPTPISTPNTTGTGMVFK</sequence>
<evidence type="ECO:0000313" key="2">
    <source>
        <dbReference type="EMBL" id="PYH67733.1"/>
    </source>
</evidence>
<dbReference type="EMBL" id="KZ821629">
    <property type="protein sequence ID" value="PYH67733.1"/>
    <property type="molecule type" value="Genomic_DNA"/>
</dbReference>
<reference evidence="2" key="1">
    <citation type="submission" date="2016-12" db="EMBL/GenBank/DDBJ databases">
        <title>The genomes of Aspergillus section Nigri reveals drivers in fungal speciation.</title>
        <authorList>
            <consortium name="DOE Joint Genome Institute"/>
            <person name="Vesth T.C."/>
            <person name="Nybo J."/>
            <person name="Theobald S."/>
            <person name="Brandl J."/>
            <person name="Frisvad J.C."/>
            <person name="Nielsen K.F."/>
            <person name="Lyhne E.K."/>
            <person name="Kogle M.E."/>
            <person name="Kuo A."/>
            <person name="Riley R."/>
            <person name="Clum A."/>
            <person name="Nolan M."/>
            <person name="Lipzen A."/>
            <person name="Salamov A."/>
            <person name="Henrissat B."/>
            <person name="Wiebenga A."/>
            <person name="De Vries R.P."/>
            <person name="Grigoriev I.V."/>
            <person name="Mortensen U.H."/>
            <person name="Andersen M.R."/>
            <person name="Baker S.E."/>
        </authorList>
    </citation>
    <scope>NUCLEOTIDE SEQUENCE [LARGE SCALE GENOMIC DNA]</scope>
    <source>
        <strain evidence="2">CBS 113365</strain>
    </source>
</reference>
<gene>
    <name evidence="2" type="ORF">BO88DRAFT_406076</name>
</gene>
<dbReference type="RefSeq" id="XP_025561527.1">
    <property type="nucleotide sequence ID" value="XM_025707062.1"/>
</dbReference>
<dbReference type="AlphaFoldDB" id="A0A319BPW3"/>
<dbReference type="GeneID" id="37211654"/>
<feature type="compositionally biased region" description="Polar residues" evidence="1">
    <location>
        <begin position="42"/>
        <end position="56"/>
    </location>
</feature>
<keyword evidence="3" id="KW-1185">Reference proteome</keyword>
<name>A0A319BPW3_ASPVC</name>
<dbReference type="Proteomes" id="UP000248405">
    <property type="component" value="Unassembled WGS sequence"/>
</dbReference>
<organism evidence="2 3">
    <name type="scientific">Aspergillus vadensis (strain CBS 113365 / IMI 142717 / IBT 24658)</name>
    <dbReference type="NCBI Taxonomy" id="1448311"/>
    <lineage>
        <taxon>Eukaryota</taxon>
        <taxon>Fungi</taxon>
        <taxon>Dikarya</taxon>
        <taxon>Ascomycota</taxon>
        <taxon>Pezizomycotina</taxon>
        <taxon>Eurotiomycetes</taxon>
        <taxon>Eurotiomycetidae</taxon>
        <taxon>Eurotiales</taxon>
        <taxon>Aspergillaceae</taxon>
        <taxon>Aspergillus</taxon>
        <taxon>Aspergillus subgen. Circumdati</taxon>
    </lineage>
</organism>
<proteinExistence type="predicted"/>
<evidence type="ECO:0000313" key="3">
    <source>
        <dbReference type="Proteomes" id="UP000248405"/>
    </source>
</evidence>
<evidence type="ECO:0000256" key="1">
    <source>
        <dbReference type="SAM" id="MobiDB-lite"/>
    </source>
</evidence>
<accession>A0A319BPW3</accession>
<feature type="region of interest" description="Disordered" evidence="1">
    <location>
        <begin position="37"/>
        <end position="56"/>
    </location>
</feature>
<protein>
    <submittedName>
        <fullName evidence="2">Uncharacterized protein</fullName>
    </submittedName>
</protein>